<proteinExistence type="predicted"/>
<name>A0A7J6VVW8_THATH</name>
<protein>
    <submittedName>
        <fullName evidence="1">Uncharacterized protein</fullName>
    </submittedName>
</protein>
<dbReference type="EMBL" id="JABWDY010025737">
    <property type="protein sequence ID" value="KAF5189249.1"/>
    <property type="molecule type" value="Genomic_DNA"/>
</dbReference>
<organism evidence="1 2">
    <name type="scientific">Thalictrum thalictroides</name>
    <name type="common">Rue-anemone</name>
    <name type="synonym">Anemone thalictroides</name>
    <dbReference type="NCBI Taxonomy" id="46969"/>
    <lineage>
        <taxon>Eukaryota</taxon>
        <taxon>Viridiplantae</taxon>
        <taxon>Streptophyta</taxon>
        <taxon>Embryophyta</taxon>
        <taxon>Tracheophyta</taxon>
        <taxon>Spermatophyta</taxon>
        <taxon>Magnoliopsida</taxon>
        <taxon>Ranunculales</taxon>
        <taxon>Ranunculaceae</taxon>
        <taxon>Thalictroideae</taxon>
        <taxon>Thalictrum</taxon>
    </lineage>
</organism>
<dbReference type="Proteomes" id="UP000554482">
    <property type="component" value="Unassembled WGS sequence"/>
</dbReference>
<evidence type="ECO:0000313" key="2">
    <source>
        <dbReference type="Proteomes" id="UP000554482"/>
    </source>
</evidence>
<sequence>MGRFHTAIPSHDELLQLSALFQAFISIENINGENFHTFSNNVANYAYTTREQLCSTRRWFCYTLFNRVIVCNKDDLYTNITF</sequence>
<accession>A0A7J6VVW8</accession>
<reference evidence="1 2" key="1">
    <citation type="submission" date="2020-06" db="EMBL/GenBank/DDBJ databases">
        <title>Transcriptomic and genomic resources for Thalictrum thalictroides and T. hernandezii: Facilitating candidate gene discovery in an emerging model plant lineage.</title>
        <authorList>
            <person name="Arias T."/>
            <person name="Riano-Pachon D.M."/>
            <person name="Di Stilio V.S."/>
        </authorList>
    </citation>
    <scope>NUCLEOTIDE SEQUENCE [LARGE SCALE GENOMIC DNA]</scope>
    <source>
        <strain evidence="2">cv. WT478/WT964</strain>
        <tissue evidence="1">Leaves</tissue>
    </source>
</reference>
<gene>
    <name evidence="1" type="ORF">FRX31_021168</name>
</gene>
<comment type="caution">
    <text evidence="1">The sequence shown here is derived from an EMBL/GenBank/DDBJ whole genome shotgun (WGS) entry which is preliminary data.</text>
</comment>
<keyword evidence="2" id="KW-1185">Reference proteome</keyword>
<evidence type="ECO:0000313" key="1">
    <source>
        <dbReference type="EMBL" id="KAF5189249.1"/>
    </source>
</evidence>
<dbReference type="AlphaFoldDB" id="A0A7J6VVW8"/>